<dbReference type="SUPFAM" id="SSF56300">
    <property type="entry name" value="Metallo-dependent phosphatases"/>
    <property type="match status" value="1"/>
</dbReference>
<keyword evidence="2" id="KW-0325">Glycoprotein</keyword>
<dbReference type="InterPro" id="IPR029052">
    <property type="entry name" value="Metallo-depent_PP-like"/>
</dbReference>
<dbReference type="CDD" id="cd00839">
    <property type="entry name" value="MPP_PAPs"/>
    <property type="match status" value="1"/>
</dbReference>
<keyword evidence="1 3" id="KW-0732">Signal</keyword>
<feature type="signal peptide" evidence="3">
    <location>
        <begin position="1"/>
        <end position="26"/>
    </location>
</feature>
<accession>A0A8K0EPT9</accession>
<dbReference type="InterPro" id="IPR041792">
    <property type="entry name" value="MPP_PAP"/>
</dbReference>
<dbReference type="Proteomes" id="UP000838412">
    <property type="component" value="Chromosome 4"/>
</dbReference>
<feature type="chain" id="PRO_5035487403" description="Purple acid phosphatase" evidence="3">
    <location>
        <begin position="27"/>
        <end position="445"/>
    </location>
</feature>
<evidence type="ECO:0000256" key="2">
    <source>
        <dbReference type="ARBA" id="ARBA00023180"/>
    </source>
</evidence>
<dbReference type="Pfam" id="PF14008">
    <property type="entry name" value="Metallophos_C"/>
    <property type="match status" value="1"/>
</dbReference>
<proteinExistence type="inferred from homology"/>
<dbReference type="Gene3D" id="2.60.40.380">
    <property type="entry name" value="Purple acid phosphatase-like, N-terminal"/>
    <property type="match status" value="1"/>
</dbReference>
<dbReference type="InterPro" id="IPR015914">
    <property type="entry name" value="PAPs_N"/>
</dbReference>
<dbReference type="InterPro" id="IPR004843">
    <property type="entry name" value="Calcineurin-like_PHP"/>
</dbReference>
<dbReference type="AlphaFoldDB" id="A0A8K0EPT9"/>
<keyword evidence="8" id="KW-1185">Reference proteome</keyword>
<dbReference type="InterPro" id="IPR008963">
    <property type="entry name" value="Purple_acid_Pase-like_N"/>
</dbReference>
<dbReference type="EC" id="3.1.3.2" evidence="3"/>
<comment type="catalytic activity">
    <reaction evidence="3">
        <text>a phosphate monoester + H2O = an alcohol + phosphate</text>
        <dbReference type="Rhea" id="RHEA:15017"/>
        <dbReference type="ChEBI" id="CHEBI:15377"/>
        <dbReference type="ChEBI" id="CHEBI:30879"/>
        <dbReference type="ChEBI" id="CHEBI:43474"/>
        <dbReference type="ChEBI" id="CHEBI:67140"/>
        <dbReference type="EC" id="3.1.3.2"/>
    </reaction>
</comment>
<organism evidence="7 8">
    <name type="scientific">Branchiostoma lanceolatum</name>
    <name type="common">Common lancelet</name>
    <name type="synonym">Amphioxus lanceolatum</name>
    <dbReference type="NCBI Taxonomy" id="7740"/>
    <lineage>
        <taxon>Eukaryota</taxon>
        <taxon>Metazoa</taxon>
        <taxon>Chordata</taxon>
        <taxon>Cephalochordata</taxon>
        <taxon>Leptocardii</taxon>
        <taxon>Amphioxiformes</taxon>
        <taxon>Branchiostomatidae</taxon>
        <taxon>Branchiostoma</taxon>
    </lineage>
</organism>
<dbReference type="GO" id="GO:0046872">
    <property type="term" value="F:metal ion binding"/>
    <property type="evidence" value="ECO:0007669"/>
    <property type="project" value="InterPro"/>
</dbReference>
<dbReference type="EMBL" id="OV696689">
    <property type="protein sequence ID" value="CAH1261775.1"/>
    <property type="molecule type" value="Genomic_DNA"/>
</dbReference>
<comment type="similarity">
    <text evidence="3">Belongs to the metallophosphoesterase superfamily. Purple acid phosphatase family.</text>
</comment>
<dbReference type="InterPro" id="IPR025733">
    <property type="entry name" value="PAPs_C"/>
</dbReference>
<dbReference type="Pfam" id="PF16656">
    <property type="entry name" value="Pur_ac_phosph_N"/>
    <property type="match status" value="1"/>
</dbReference>
<dbReference type="SUPFAM" id="SSF49363">
    <property type="entry name" value="Purple acid phosphatase, N-terminal domain"/>
    <property type="match status" value="1"/>
</dbReference>
<evidence type="ECO:0000256" key="3">
    <source>
        <dbReference type="RuleBase" id="RU361203"/>
    </source>
</evidence>
<dbReference type="Gene3D" id="3.60.21.10">
    <property type="match status" value="1"/>
</dbReference>
<evidence type="ECO:0000259" key="5">
    <source>
        <dbReference type="Pfam" id="PF14008"/>
    </source>
</evidence>
<feature type="domain" description="Purple acid phosphatase C-terminal" evidence="5">
    <location>
        <begin position="369"/>
        <end position="431"/>
    </location>
</feature>
<dbReference type="GO" id="GO:0003993">
    <property type="term" value="F:acid phosphatase activity"/>
    <property type="evidence" value="ECO:0007669"/>
    <property type="project" value="UniProtKB-EC"/>
</dbReference>
<feature type="domain" description="Purple acid phosphatase N-terminal" evidence="6">
    <location>
        <begin position="40"/>
        <end position="130"/>
    </location>
</feature>
<evidence type="ECO:0000259" key="6">
    <source>
        <dbReference type="Pfam" id="PF16656"/>
    </source>
</evidence>
<dbReference type="Pfam" id="PF00149">
    <property type="entry name" value="Metallophos"/>
    <property type="match status" value="1"/>
</dbReference>
<feature type="domain" description="Calcineurin-like phosphoesterase" evidence="4">
    <location>
        <begin position="142"/>
        <end position="344"/>
    </location>
</feature>
<evidence type="ECO:0000259" key="4">
    <source>
        <dbReference type="Pfam" id="PF00149"/>
    </source>
</evidence>
<evidence type="ECO:0000256" key="1">
    <source>
        <dbReference type="ARBA" id="ARBA00022729"/>
    </source>
</evidence>
<gene>
    <name evidence="7" type="primary">ACP7</name>
    <name evidence="7" type="ORF">BLAG_LOCUS17096</name>
</gene>
<reference evidence="7" key="1">
    <citation type="submission" date="2022-01" db="EMBL/GenBank/DDBJ databases">
        <authorList>
            <person name="Braso-Vives M."/>
        </authorList>
    </citation>
    <scope>NUCLEOTIDE SEQUENCE</scope>
</reference>
<name>A0A8K0EPT9_BRALA</name>
<protein>
    <recommendedName>
        <fullName evidence="3">Purple acid phosphatase</fullName>
        <ecNumber evidence="3">3.1.3.2</ecNumber>
    </recommendedName>
</protein>
<dbReference type="OrthoDB" id="45007at2759"/>
<dbReference type="PANTHER" id="PTHR45867:SF3">
    <property type="entry name" value="ACID PHOSPHATASE TYPE 7"/>
    <property type="match status" value="1"/>
</dbReference>
<evidence type="ECO:0000313" key="7">
    <source>
        <dbReference type="EMBL" id="CAH1261775.1"/>
    </source>
</evidence>
<keyword evidence="3" id="KW-0378">Hydrolase</keyword>
<evidence type="ECO:0000313" key="8">
    <source>
        <dbReference type="Proteomes" id="UP000838412"/>
    </source>
</evidence>
<dbReference type="PANTHER" id="PTHR45867">
    <property type="entry name" value="PURPLE ACID PHOSPHATASE"/>
    <property type="match status" value="1"/>
</dbReference>
<sequence length="445" mass="50334">MIGRMRSVFSGRAAITAVVFVAVVSASPVSVERDIYGGWPQQVHLSYAGSASEMMVTWSTSNKTDSVVEYGEGGLAKTAKGSSVEFEDGGDEHRVQYIHRVRLTGLTPGHTYTYHCGSMEGGWSDLYVFTAMKDGTDWSPSFAAFGDMGNENAQSLSRLQGETQRGMYDFILHVGDFAYDMDSENARVGDAFMNQIQSIAAYVPYMTCVGNHENAYNFSNYVSRFSMPGGVQSLFYSFNVGPAHIIGFSTEVYFYIQYGLKQMTEQYKWLEQDLMEAAKPENRKQRPWIITMGHRPMYCSNNDHDDCTRHESVVRKGHIGYPGVEDLFYKYGVDLEIWAHEHTYERLWPVYDYKVYNGSLAAPYTNPKAPVHIITGSAGCRERHDGWIPNPPAWSALRNSDYGYTRFKLHNSTHLYLEQVSDDKDGQVIDSIWVIKDQHGPYSRT</sequence>